<evidence type="ECO:0000256" key="5">
    <source>
        <dbReference type="ARBA" id="ARBA00022806"/>
    </source>
</evidence>
<dbReference type="Pfam" id="PF00270">
    <property type="entry name" value="DEAD"/>
    <property type="match status" value="1"/>
</dbReference>
<dbReference type="InterPro" id="IPR011545">
    <property type="entry name" value="DEAD/DEAH_box_helicase_dom"/>
</dbReference>
<dbReference type="InterPro" id="IPR007502">
    <property type="entry name" value="Helicase-assoc_dom"/>
</dbReference>
<evidence type="ECO:0000259" key="9">
    <source>
        <dbReference type="PROSITE" id="PS51194"/>
    </source>
</evidence>
<gene>
    <name evidence="10" type="ORF">LTR36_000748</name>
</gene>
<evidence type="ECO:0000256" key="4">
    <source>
        <dbReference type="ARBA" id="ARBA00022801"/>
    </source>
</evidence>
<keyword evidence="4" id="KW-0378">Hydrolase</keyword>
<feature type="region of interest" description="Disordered" evidence="7">
    <location>
        <begin position="110"/>
        <end position="131"/>
    </location>
</feature>
<name>A0AAV9JS36_9PEZI</name>
<evidence type="ECO:0000256" key="3">
    <source>
        <dbReference type="ARBA" id="ARBA00022741"/>
    </source>
</evidence>
<evidence type="ECO:0000256" key="1">
    <source>
        <dbReference type="ARBA" id="ARBA00008792"/>
    </source>
</evidence>
<dbReference type="GO" id="GO:1990904">
    <property type="term" value="C:ribonucleoprotein complex"/>
    <property type="evidence" value="ECO:0007669"/>
    <property type="project" value="UniProtKB-ARBA"/>
</dbReference>
<evidence type="ECO:0000313" key="11">
    <source>
        <dbReference type="Proteomes" id="UP001324427"/>
    </source>
</evidence>
<keyword evidence="11" id="KW-1185">Reference proteome</keyword>
<feature type="domain" description="Helicase C-terminal" evidence="9">
    <location>
        <begin position="851"/>
        <end position="1025"/>
    </location>
</feature>
<evidence type="ECO:0000313" key="10">
    <source>
        <dbReference type="EMBL" id="KAK4547790.1"/>
    </source>
</evidence>
<evidence type="ECO:0000256" key="7">
    <source>
        <dbReference type="SAM" id="MobiDB-lite"/>
    </source>
</evidence>
<dbReference type="GO" id="GO:0005524">
    <property type="term" value="F:ATP binding"/>
    <property type="evidence" value="ECO:0007669"/>
    <property type="project" value="UniProtKB-KW"/>
</dbReference>
<feature type="compositionally biased region" description="Polar residues" evidence="7">
    <location>
        <begin position="804"/>
        <end position="815"/>
    </location>
</feature>
<feature type="region of interest" description="Disordered" evidence="7">
    <location>
        <begin position="804"/>
        <end position="840"/>
    </location>
</feature>
<evidence type="ECO:0000256" key="2">
    <source>
        <dbReference type="ARBA" id="ARBA00012552"/>
    </source>
</evidence>
<proteinExistence type="inferred from homology"/>
<dbReference type="GO" id="GO:0016787">
    <property type="term" value="F:hydrolase activity"/>
    <property type="evidence" value="ECO:0007669"/>
    <property type="project" value="UniProtKB-KW"/>
</dbReference>
<evidence type="ECO:0000259" key="8">
    <source>
        <dbReference type="PROSITE" id="PS51192"/>
    </source>
</evidence>
<dbReference type="SUPFAM" id="SSF52540">
    <property type="entry name" value="P-loop containing nucleoside triphosphate hydrolases"/>
    <property type="match status" value="1"/>
</dbReference>
<dbReference type="Pfam" id="PF04408">
    <property type="entry name" value="WHD_HA2"/>
    <property type="match status" value="1"/>
</dbReference>
<keyword evidence="3" id="KW-0547">Nucleotide-binding</keyword>
<keyword evidence="6" id="KW-0067">ATP-binding</keyword>
<dbReference type="InterPro" id="IPR014001">
    <property type="entry name" value="Helicase_ATP-bd"/>
</dbReference>
<reference evidence="10 11" key="1">
    <citation type="submission" date="2021-11" db="EMBL/GenBank/DDBJ databases">
        <title>Black yeast isolated from Biological Soil Crust.</title>
        <authorList>
            <person name="Kurbessoian T."/>
        </authorList>
    </citation>
    <scope>NUCLEOTIDE SEQUENCE [LARGE SCALE GENOMIC DNA]</scope>
    <source>
        <strain evidence="10 11">CCFEE 5522</strain>
    </source>
</reference>
<dbReference type="SMART" id="SM00490">
    <property type="entry name" value="HELICc"/>
    <property type="match status" value="1"/>
</dbReference>
<dbReference type="SMART" id="SM00847">
    <property type="entry name" value="HA2"/>
    <property type="match status" value="1"/>
</dbReference>
<dbReference type="Gene3D" id="3.40.50.300">
    <property type="entry name" value="P-loop containing nucleotide triphosphate hydrolases"/>
    <property type="match status" value="2"/>
</dbReference>
<sequence length="1413" mass="156288">MALPTPAKYPKAPKDLFHPDKAQSAIHNLCDATKTTYLADVDFAERTDPRTEGNKSARTLKMCTLRLQIQGVCQEDAFGEGQSKTAARQAAYLHVLTKLHAKGALKTLLTGRSSQSRPETAKHESGAPLQDVQHWQKSLDTPTKQQYPGAMDELFEPSRMATAINNQAGRMKLSVNTDVDFSTRQPPKGPVFHSCEVKLEIQDMCKESGIGEGSTKQAAKQAAWFHTVAKLHASGVLKELFPDSGSGTVYVDEEGSKVQPTNLDQQTMDNEKDAKTEIYNYVAGLGEVPQFDVRVVQSRAARPSFRKQPKKPKPVFRVTISVPELNLQAAGAGGDLRTAEIAAAVAFKRMAEEQHVASRNLQSLGLGGPAQSSMLNIDTAKDFFVFLKDSRSQVNVEVENEQITEGGKVRHTARLTINGEATGQLVTMSTKKQATSIAYLTAAIETTKAEPTLLTLFQQRLRKDKGKVLQPVGAIDFPVDIASLRLMRDALVEARQAGLPDTRELLSAAEESVADEAPRRRRRQLALPEIEAISKRLMERQTAFEQDTTLEELRSKKASLPMNQYRAQVLDMVSNNAYSIVVGATGSGKTTQVPQIIIEDQIANGSGGSCNIICTQPRRIAATSVAQRVAVERNERLQQSVGYHVRFDAKLPQPGGSVTYCTTGILLQQLKHDPDMLDSVSHLIVDEVHERDMDIDFLMIVIKKALQARRDASKTVPKVVLMSATLDTELFARYFAHIDEDGNLRQCESISVPGRTFPVQDKYLGSIMHELLQSFGTVELNSLLDKDLVSQDYLKSETSFSARHSEATAASQNDSVIDWKRERQPQQDQEGDNTKQEKEEAVVPTALLAATIAHICKTTQDGAILAFVPGIDEILKTQRHLLERNIAGLQFGDPAKFKICLLHSTIPKEEQAQIFEPVAPGCRKIILSTNIAETSVTVTDVRYVVDAGKLRETRYDQVRRITKLQCVWESKSNSKQRAGRAGRVQNGYYYALFSKERHDSLRAVGLPELLRSDLQETCLSIKAQRFSEPVEVFLGQAIEPPPPQATQAALSNLKAIEAFTEDERLTDLGRLLARLPVHPTLGKMIVLGIIFRCLDPMLIFGAAANERSLFTSPLGREARAGATNARRSYAEKEPSDHFAMLKAFAEVRNLRDQYGMNAAFDRGRENFIHMGAFRTVDQTAKQIVEILTGSGLIPNTFEDGPRSSEYGPASLNRNSDNSALVQSLLLAGMYPNLAAKTTSKGSSYRTGTEQGVIMHPSSLNDDSKRKQAQDKHPYGTLIAYSALAKSNDGTSLFMRDTTLVTPLMSALFGGKLNMSKSYRLEMDDWLPFFVQASDRQFATKLVLEFRKALDRVLNSAFRSLAHVDAHQRTSFADDPMREQFASSVVQVLDQSTGRNQAHFWNAAQQPLRSSGRW</sequence>
<evidence type="ECO:0000256" key="6">
    <source>
        <dbReference type="ARBA" id="ARBA00022840"/>
    </source>
</evidence>
<accession>A0AAV9JS36</accession>
<dbReference type="EC" id="3.6.4.13" evidence="2"/>
<dbReference type="InterPro" id="IPR001650">
    <property type="entry name" value="Helicase_C-like"/>
</dbReference>
<organism evidence="10 11">
    <name type="scientific">Oleoguttula mirabilis</name>
    <dbReference type="NCBI Taxonomy" id="1507867"/>
    <lineage>
        <taxon>Eukaryota</taxon>
        <taxon>Fungi</taxon>
        <taxon>Dikarya</taxon>
        <taxon>Ascomycota</taxon>
        <taxon>Pezizomycotina</taxon>
        <taxon>Dothideomycetes</taxon>
        <taxon>Dothideomycetidae</taxon>
        <taxon>Mycosphaerellales</taxon>
        <taxon>Teratosphaeriaceae</taxon>
        <taxon>Oleoguttula</taxon>
    </lineage>
</organism>
<dbReference type="InterPro" id="IPR011709">
    <property type="entry name" value="DEAD-box_helicase_OB_fold"/>
</dbReference>
<dbReference type="GO" id="GO:0003723">
    <property type="term" value="F:RNA binding"/>
    <property type="evidence" value="ECO:0007669"/>
    <property type="project" value="TreeGrafter"/>
</dbReference>
<comment type="similarity">
    <text evidence="1">Belongs to the DEAD box helicase family. DEAH subfamily.</text>
</comment>
<dbReference type="InterPro" id="IPR002464">
    <property type="entry name" value="DNA/RNA_helicase_DEAH_CS"/>
</dbReference>
<keyword evidence="5" id="KW-0347">Helicase</keyword>
<dbReference type="InterPro" id="IPR048333">
    <property type="entry name" value="HA2_WH"/>
</dbReference>
<protein>
    <recommendedName>
        <fullName evidence="2">RNA helicase</fullName>
        <ecNumber evidence="2">3.6.4.13</ecNumber>
    </recommendedName>
</protein>
<dbReference type="InterPro" id="IPR027417">
    <property type="entry name" value="P-loop_NTPase"/>
</dbReference>
<dbReference type="Pfam" id="PF00271">
    <property type="entry name" value="Helicase_C"/>
    <property type="match status" value="1"/>
</dbReference>
<feature type="domain" description="Helicase ATP-binding" evidence="8">
    <location>
        <begin position="570"/>
        <end position="744"/>
    </location>
</feature>
<dbReference type="CDD" id="cd17917">
    <property type="entry name" value="DEXHc_RHA-like"/>
    <property type="match status" value="1"/>
</dbReference>
<dbReference type="Pfam" id="PF21010">
    <property type="entry name" value="HA2_C"/>
    <property type="match status" value="1"/>
</dbReference>
<dbReference type="EMBL" id="JAVFHQ010000010">
    <property type="protein sequence ID" value="KAK4547790.1"/>
    <property type="molecule type" value="Genomic_DNA"/>
</dbReference>
<dbReference type="PANTHER" id="PTHR18934">
    <property type="entry name" value="ATP-DEPENDENT RNA HELICASE"/>
    <property type="match status" value="1"/>
</dbReference>
<dbReference type="PROSITE" id="PS00690">
    <property type="entry name" value="DEAH_ATP_HELICASE"/>
    <property type="match status" value="1"/>
</dbReference>
<dbReference type="Proteomes" id="UP001324427">
    <property type="component" value="Unassembled WGS sequence"/>
</dbReference>
<dbReference type="PROSITE" id="PS51192">
    <property type="entry name" value="HELICASE_ATP_BIND_1"/>
    <property type="match status" value="1"/>
</dbReference>
<dbReference type="Pfam" id="PF07717">
    <property type="entry name" value="OB_NTP_bind"/>
    <property type="match status" value="1"/>
</dbReference>
<comment type="caution">
    <text evidence="10">The sequence shown here is derived from an EMBL/GenBank/DDBJ whole genome shotgun (WGS) entry which is preliminary data.</text>
</comment>
<dbReference type="PANTHER" id="PTHR18934:SF119">
    <property type="entry name" value="ATP-DEPENDENT RNA HELICASE A"/>
    <property type="match status" value="1"/>
</dbReference>
<dbReference type="Gene3D" id="1.20.120.1080">
    <property type="match status" value="1"/>
</dbReference>
<dbReference type="CDD" id="cd18791">
    <property type="entry name" value="SF2_C_RHA"/>
    <property type="match status" value="1"/>
</dbReference>
<dbReference type="GO" id="GO:0003724">
    <property type="term" value="F:RNA helicase activity"/>
    <property type="evidence" value="ECO:0007669"/>
    <property type="project" value="UniProtKB-EC"/>
</dbReference>
<dbReference type="PROSITE" id="PS51194">
    <property type="entry name" value="HELICASE_CTER"/>
    <property type="match status" value="1"/>
</dbReference>
<dbReference type="SMART" id="SM00487">
    <property type="entry name" value="DEXDc"/>
    <property type="match status" value="1"/>
</dbReference>